<sequence length="193" mass="20590">MNIIVIGIVACEIGFWVVLAAGLGARYLLRLRRLSSVLLLCVPLLDLLLLALITWDLVFNGATATFAHGLGAVYLGFTVAFGHQIINRVDARFAHRFAGGPPPVKPPKAGSAHVRYEWQQWGRMLLCAVIASVVIGVIVLLVGDSARTAELAGWIGRVWLVTGVWFVGWPLWLTITGGGQAAEGAANAGPGTR</sequence>
<keyword evidence="1" id="KW-1133">Transmembrane helix</keyword>
<keyword evidence="3" id="KW-1185">Reference proteome</keyword>
<dbReference type="EMBL" id="JACCBD010000001">
    <property type="protein sequence ID" value="NYD25358.1"/>
    <property type="molecule type" value="Genomic_DNA"/>
</dbReference>
<name>A0A852R302_9MICO</name>
<dbReference type="RefSeq" id="WP_202229205.1">
    <property type="nucleotide sequence ID" value="NZ_BAAALZ010000003.1"/>
</dbReference>
<dbReference type="AlphaFoldDB" id="A0A852R302"/>
<dbReference type="Proteomes" id="UP000586095">
    <property type="component" value="Unassembled WGS sequence"/>
</dbReference>
<feature type="transmembrane region" description="Helical" evidence="1">
    <location>
        <begin position="154"/>
        <end position="173"/>
    </location>
</feature>
<evidence type="ECO:0000313" key="3">
    <source>
        <dbReference type="Proteomes" id="UP000586095"/>
    </source>
</evidence>
<feature type="transmembrane region" description="Helical" evidence="1">
    <location>
        <begin position="37"/>
        <end position="59"/>
    </location>
</feature>
<evidence type="ECO:0000313" key="2">
    <source>
        <dbReference type="EMBL" id="NYD25358.1"/>
    </source>
</evidence>
<keyword evidence="1" id="KW-0472">Membrane</keyword>
<keyword evidence="1" id="KW-0812">Transmembrane</keyword>
<evidence type="ECO:0000256" key="1">
    <source>
        <dbReference type="SAM" id="Phobius"/>
    </source>
</evidence>
<accession>A0A852R302</accession>
<comment type="caution">
    <text evidence="2">The sequence shown here is derived from an EMBL/GenBank/DDBJ whole genome shotgun (WGS) entry which is preliminary data.</text>
</comment>
<protein>
    <submittedName>
        <fullName evidence="2">Uncharacterized protein</fullName>
    </submittedName>
</protein>
<feature type="transmembrane region" description="Helical" evidence="1">
    <location>
        <begin position="124"/>
        <end position="142"/>
    </location>
</feature>
<organism evidence="2 3">
    <name type="scientific">Leucobacter aridicollis</name>
    <dbReference type="NCBI Taxonomy" id="283878"/>
    <lineage>
        <taxon>Bacteria</taxon>
        <taxon>Bacillati</taxon>
        <taxon>Actinomycetota</taxon>
        <taxon>Actinomycetes</taxon>
        <taxon>Micrococcales</taxon>
        <taxon>Microbacteriaceae</taxon>
        <taxon>Leucobacter</taxon>
    </lineage>
</organism>
<gene>
    <name evidence="2" type="ORF">BJ960_000161</name>
</gene>
<proteinExistence type="predicted"/>
<reference evidence="2 3" key="1">
    <citation type="submission" date="2020-07" db="EMBL/GenBank/DDBJ databases">
        <title>Sequencing the genomes of 1000 actinobacteria strains.</title>
        <authorList>
            <person name="Klenk H.-P."/>
        </authorList>
    </citation>
    <scope>NUCLEOTIDE SEQUENCE [LARGE SCALE GENOMIC DNA]</scope>
    <source>
        <strain evidence="2 3">DSM 17380</strain>
    </source>
</reference>
<feature type="transmembrane region" description="Helical" evidence="1">
    <location>
        <begin position="6"/>
        <end position="25"/>
    </location>
</feature>
<feature type="transmembrane region" description="Helical" evidence="1">
    <location>
        <begin position="65"/>
        <end position="86"/>
    </location>
</feature>